<gene>
    <name evidence="2" type="ORF">K460DRAFT_371406</name>
</gene>
<keyword evidence="3" id="KW-1185">Reference proteome</keyword>
<dbReference type="GeneID" id="63851600"/>
<comment type="caution">
    <text evidence="2">The sequence shown here is derived from an EMBL/GenBank/DDBJ whole genome shotgun (WGS) entry which is preliminary data.</text>
</comment>
<keyword evidence="1" id="KW-0812">Transmembrane</keyword>
<keyword evidence="1" id="KW-1133">Transmembrane helix</keyword>
<feature type="transmembrane region" description="Helical" evidence="1">
    <location>
        <begin position="12"/>
        <end position="30"/>
    </location>
</feature>
<sequence>MTLAWVDSCSVVTSFVAAVIGSTSAVFWCTMRTRIWGGWEVLCFVSYSRPQSLPLFGVQIPGAETDWHAISQRAIGMIVLDLLSWFSHLLLLPANYSY</sequence>
<protein>
    <submittedName>
        <fullName evidence="2">Uncharacterized protein</fullName>
    </submittedName>
</protein>
<reference evidence="2" key="1">
    <citation type="submission" date="2020-01" db="EMBL/GenBank/DDBJ databases">
        <authorList>
            <consortium name="DOE Joint Genome Institute"/>
            <person name="Haridas S."/>
            <person name="Albert R."/>
            <person name="Binder M."/>
            <person name="Bloem J."/>
            <person name="Labutti K."/>
            <person name="Salamov A."/>
            <person name="Andreopoulos B."/>
            <person name="Baker S.E."/>
            <person name="Barry K."/>
            <person name="Bills G."/>
            <person name="Bluhm B.H."/>
            <person name="Cannon C."/>
            <person name="Castanera R."/>
            <person name="Culley D.E."/>
            <person name="Daum C."/>
            <person name="Ezra D."/>
            <person name="Gonzalez J.B."/>
            <person name="Henrissat B."/>
            <person name="Kuo A."/>
            <person name="Liang C."/>
            <person name="Lipzen A."/>
            <person name="Lutzoni F."/>
            <person name="Magnuson J."/>
            <person name="Mondo S."/>
            <person name="Nolan M."/>
            <person name="Ohm R."/>
            <person name="Pangilinan J."/>
            <person name="Park H.-J."/>
            <person name="Ramirez L."/>
            <person name="Alfaro M."/>
            <person name="Sun H."/>
            <person name="Tritt A."/>
            <person name="Yoshinaga Y."/>
            <person name="Zwiers L.-H."/>
            <person name="Turgeon B.G."/>
            <person name="Goodwin S.B."/>
            <person name="Spatafora J.W."/>
            <person name="Crous P.W."/>
            <person name="Grigoriev I.V."/>
        </authorList>
    </citation>
    <scope>NUCLEOTIDE SEQUENCE</scope>
    <source>
        <strain evidence="2">CBS 394.84</strain>
    </source>
</reference>
<dbReference type="Proteomes" id="UP000800039">
    <property type="component" value="Unassembled WGS sequence"/>
</dbReference>
<dbReference type="EMBL" id="ML976620">
    <property type="protein sequence ID" value="KAF1840195.1"/>
    <property type="molecule type" value="Genomic_DNA"/>
</dbReference>
<name>A0A9P4G703_9PLEO</name>
<accession>A0A9P4G703</accession>
<keyword evidence="1" id="KW-0472">Membrane</keyword>
<organism evidence="2 3">
    <name type="scientific">Cucurbitaria berberidis CBS 394.84</name>
    <dbReference type="NCBI Taxonomy" id="1168544"/>
    <lineage>
        <taxon>Eukaryota</taxon>
        <taxon>Fungi</taxon>
        <taxon>Dikarya</taxon>
        <taxon>Ascomycota</taxon>
        <taxon>Pezizomycotina</taxon>
        <taxon>Dothideomycetes</taxon>
        <taxon>Pleosporomycetidae</taxon>
        <taxon>Pleosporales</taxon>
        <taxon>Pleosporineae</taxon>
        <taxon>Cucurbitariaceae</taxon>
        <taxon>Cucurbitaria</taxon>
    </lineage>
</organism>
<evidence type="ECO:0000313" key="3">
    <source>
        <dbReference type="Proteomes" id="UP000800039"/>
    </source>
</evidence>
<proteinExistence type="predicted"/>
<evidence type="ECO:0000313" key="2">
    <source>
        <dbReference type="EMBL" id="KAF1840195.1"/>
    </source>
</evidence>
<dbReference type="RefSeq" id="XP_040782758.1">
    <property type="nucleotide sequence ID" value="XM_040934349.1"/>
</dbReference>
<dbReference type="AlphaFoldDB" id="A0A9P4G703"/>
<evidence type="ECO:0000256" key="1">
    <source>
        <dbReference type="SAM" id="Phobius"/>
    </source>
</evidence>